<evidence type="ECO:0000256" key="12">
    <source>
        <dbReference type="SAM" id="Phobius"/>
    </source>
</evidence>
<dbReference type="InterPro" id="IPR005804">
    <property type="entry name" value="FA_desaturase_dom"/>
</dbReference>
<dbReference type="Proteomes" id="UP000183299">
    <property type="component" value="Unassembled WGS sequence"/>
</dbReference>
<dbReference type="PANTHER" id="PTHR38674">
    <property type="entry name" value="ALKANE 1-MONOOXYGENASE 1"/>
    <property type="match status" value="1"/>
</dbReference>
<dbReference type="GO" id="GO:0006629">
    <property type="term" value="P:lipid metabolic process"/>
    <property type="evidence" value="ECO:0007669"/>
    <property type="project" value="InterPro"/>
</dbReference>
<comment type="subcellular location">
    <subcellularLocation>
        <location evidence="1">Cell inner membrane</location>
        <topology evidence="1">Multi-pass membrane protein</topology>
    </subcellularLocation>
</comment>
<keyword evidence="7 12" id="KW-1133">Transmembrane helix</keyword>
<evidence type="ECO:0000259" key="13">
    <source>
        <dbReference type="Pfam" id="PF00487"/>
    </source>
</evidence>
<organism evidence="14 15">
    <name type="scientific">Celeribacter halophilus</name>
    <dbReference type="NCBI Taxonomy" id="576117"/>
    <lineage>
        <taxon>Bacteria</taxon>
        <taxon>Pseudomonadati</taxon>
        <taxon>Pseudomonadota</taxon>
        <taxon>Alphaproteobacteria</taxon>
        <taxon>Rhodobacterales</taxon>
        <taxon>Roseobacteraceae</taxon>
        <taxon>Celeribacter</taxon>
    </lineage>
</organism>
<evidence type="ECO:0000256" key="7">
    <source>
        <dbReference type="ARBA" id="ARBA00022989"/>
    </source>
</evidence>
<evidence type="ECO:0000256" key="1">
    <source>
        <dbReference type="ARBA" id="ARBA00004429"/>
    </source>
</evidence>
<evidence type="ECO:0000256" key="4">
    <source>
        <dbReference type="ARBA" id="ARBA00022519"/>
    </source>
</evidence>
<evidence type="ECO:0000256" key="6">
    <source>
        <dbReference type="ARBA" id="ARBA00022723"/>
    </source>
</evidence>
<dbReference type="EMBL" id="FORY01000001">
    <property type="protein sequence ID" value="SFJ02457.1"/>
    <property type="molecule type" value="Genomic_DNA"/>
</dbReference>
<reference evidence="14 15" key="1">
    <citation type="submission" date="2016-10" db="EMBL/GenBank/DDBJ databases">
        <authorList>
            <person name="de Groot N.N."/>
        </authorList>
    </citation>
    <scope>NUCLEOTIDE SEQUENCE [LARGE SCALE GENOMIC DNA]</scope>
    <source>
        <strain evidence="14 15">CGMCC 1.8891</strain>
    </source>
</reference>
<dbReference type="AlphaFoldDB" id="A0A1I3MZR5"/>
<feature type="transmembrane region" description="Helical" evidence="12">
    <location>
        <begin position="12"/>
        <end position="45"/>
    </location>
</feature>
<dbReference type="CDD" id="cd03512">
    <property type="entry name" value="Alkane-hydroxylase"/>
    <property type="match status" value="1"/>
</dbReference>
<protein>
    <submittedName>
        <fullName evidence="14">Alkane 1-monooxygenase</fullName>
    </submittedName>
</protein>
<feature type="transmembrane region" description="Helical" evidence="12">
    <location>
        <begin position="74"/>
        <end position="94"/>
    </location>
</feature>
<keyword evidence="11 12" id="KW-0472">Membrane</keyword>
<feature type="transmembrane region" description="Helical" evidence="12">
    <location>
        <begin position="101"/>
        <end position="119"/>
    </location>
</feature>
<dbReference type="GO" id="GO:0004497">
    <property type="term" value="F:monooxygenase activity"/>
    <property type="evidence" value="ECO:0007669"/>
    <property type="project" value="UniProtKB-KW"/>
</dbReference>
<gene>
    <name evidence="14" type="ORF">SAMN04488138_101219</name>
</gene>
<dbReference type="GO" id="GO:0046872">
    <property type="term" value="F:metal ion binding"/>
    <property type="evidence" value="ECO:0007669"/>
    <property type="project" value="UniProtKB-KW"/>
</dbReference>
<dbReference type="GO" id="GO:0005886">
    <property type="term" value="C:plasma membrane"/>
    <property type="evidence" value="ECO:0007669"/>
    <property type="project" value="UniProtKB-SubCell"/>
</dbReference>
<name>A0A1I3MZR5_9RHOB</name>
<dbReference type="PANTHER" id="PTHR38674:SF1">
    <property type="entry name" value="ALKANE 1-MONOOXYGENASE 1"/>
    <property type="match status" value="1"/>
</dbReference>
<feature type="domain" description="Fatty acid desaturase" evidence="13">
    <location>
        <begin position="102"/>
        <end position="325"/>
    </location>
</feature>
<dbReference type="InterPro" id="IPR033885">
    <property type="entry name" value="AlkB/XylM"/>
</dbReference>
<evidence type="ECO:0000313" key="14">
    <source>
        <dbReference type="EMBL" id="SFJ02457.1"/>
    </source>
</evidence>
<keyword evidence="15" id="KW-1185">Reference proteome</keyword>
<evidence type="ECO:0000256" key="9">
    <source>
        <dbReference type="ARBA" id="ARBA00023004"/>
    </source>
</evidence>
<evidence type="ECO:0000256" key="5">
    <source>
        <dbReference type="ARBA" id="ARBA00022692"/>
    </source>
</evidence>
<keyword evidence="10 14" id="KW-0503">Monooxygenase</keyword>
<evidence type="ECO:0000256" key="10">
    <source>
        <dbReference type="ARBA" id="ARBA00023033"/>
    </source>
</evidence>
<evidence type="ECO:0000256" key="2">
    <source>
        <dbReference type="ARBA" id="ARBA00010823"/>
    </source>
</evidence>
<evidence type="ECO:0000256" key="3">
    <source>
        <dbReference type="ARBA" id="ARBA00022475"/>
    </source>
</evidence>
<keyword evidence="6" id="KW-0479">Metal-binding</keyword>
<keyword evidence="4" id="KW-0997">Cell inner membrane</keyword>
<dbReference type="STRING" id="576117.SAMN04488138_101219"/>
<keyword evidence="5 12" id="KW-0812">Transmembrane</keyword>
<feature type="transmembrane region" description="Helical" evidence="12">
    <location>
        <begin position="211"/>
        <end position="231"/>
    </location>
</feature>
<comment type="similarity">
    <text evidence="2">Belongs to the fatty acid desaturase type 1 family. AlkB subfamily.</text>
</comment>
<proteinExistence type="inferred from homology"/>
<keyword evidence="9" id="KW-0408">Iron</keyword>
<sequence>MAQHMARKTTHIIRFFAVSTLMPVALLALGALFGGVWAVAGFLYMTALAYSLDQLVALACDPENPEAEFPDANALSTVLALAHFALLPLAVWALSNGQLAFWERVFVFLGMGLFFGQVSNSNAHELVHRSDRTLRRLGTWVYITLLFGHHATAHVRVHHRYAASPQDPNSAPAGMSYYRFLPRAWGGSFRAGLREENAMRARAKSTDLHPYALYIGGAVTCLLLAFVIGGFLGVFKYILLAGYASAQLMLSDYVQHYGLRRREVAPGKYEPVGPAHSWNSPQWFTSLLMLNAPRHSDHHAHPMKPYPALELTEDMPQLPRSLPAMATLALIPPLWRKVMDPRVARLVGTSEQAEGDKL</sequence>
<keyword evidence="3" id="KW-1003">Cell membrane</keyword>
<keyword evidence="8" id="KW-0560">Oxidoreductase</keyword>
<evidence type="ECO:0000256" key="11">
    <source>
        <dbReference type="ARBA" id="ARBA00023136"/>
    </source>
</evidence>
<dbReference type="Pfam" id="PF00487">
    <property type="entry name" value="FA_desaturase"/>
    <property type="match status" value="1"/>
</dbReference>
<evidence type="ECO:0000256" key="8">
    <source>
        <dbReference type="ARBA" id="ARBA00023002"/>
    </source>
</evidence>
<accession>A0A1I3MZR5</accession>
<evidence type="ECO:0000313" key="15">
    <source>
        <dbReference type="Proteomes" id="UP000183299"/>
    </source>
</evidence>